<dbReference type="CDD" id="cd06413">
    <property type="entry name" value="GH25_muramidase_1"/>
    <property type="match status" value="1"/>
</dbReference>
<feature type="compositionally biased region" description="Low complexity" evidence="4">
    <location>
        <begin position="279"/>
        <end position="298"/>
    </location>
</feature>
<dbReference type="GO" id="GO:0016998">
    <property type="term" value="P:cell wall macromolecule catabolic process"/>
    <property type="evidence" value="ECO:0007669"/>
    <property type="project" value="InterPro"/>
</dbReference>
<dbReference type="Proteomes" id="UP000094969">
    <property type="component" value="Chromosome"/>
</dbReference>
<evidence type="ECO:0008006" key="7">
    <source>
        <dbReference type="Google" id="ProtNLM"/>
    </source>
</evidence>
<accession>A0A1D7U6D0</accession>
<keyword evidence="3" id="KW-0326">Glycosidase</keyword>
<dbReference type="AlphaFoldDB" id="A0A1D7U6D0"/>
<dbReference type="GO" id="GO:0009253">
    <property type="term" value="P:peptidoglycan catabolic process"/>
    <property type="evidence" value="ECO:0007669"/>
    <property type="project" value="InterPro"/>
</dbReference>
<sequence>MEKWMPARATIFGRTLFAVLATLGLLIGAAVPAAALYPKKGDSDPHLGVRDARRKAIQGIDISRWQGEIDWAKVKDADTRFAFIKATEGGDHLDPSFKRNWAEAKKHGIPRGAYHFVWWCRSAKDQVRWFKKHIPRDADALPPVLDVEWQNGSQCTRKISRDQALAKIREMLVALQAHTGKKPIIYTDINFHEDVLEGEFNDYPYWLRSTAAPLKHRYNREKWEFWQFTTTGQVPGVPGDVDRNAFFGSEQEFAAWRTGRFDIGARKWHGGEPKVARTTPPATSAGAKASKAAAGAPPRMVPPRPLTGSDTRILKSMAARIDLGQSQ</sequence>
<dbReference type="GO" id="GO:0016052">
    <property type="term" value="P:carbohydrate catabolic process"/>
    <property type="evidence" value="ECO:0007669"/>
    <property type="project" value="TreeGrafter"/>
</dbReference>
<evidence type="ECO:0000256" key="3">
    <source>
        <dbReference type="ARBA" id="ARBA00023295"/>
    </source>
</evidence>
<dbReference type="InterPro" id="IPR017853">
    <property type="entry name" value="GH"/>
</dbReference>
<dbReference type="GO" id="GO:0003796">
    <property type="term" value="F:lysozyme activity"/>
    <property type="evidence" value="ECO:0007669"/>
    <property type="project" value="InterPro"/>
</dbReference>
<dbReference type="PROSITE" id="PS51904">
    <property type="entry name" value="GLYCOSYL_HYDROL_F25_2"/>
    <property type="match status" value="1"/>
</dbReference>
<keyword evidence="2" id="KW-0378">Hydrolase</keyword>
<dbReference type="STRING" id="1526658.BHK69_22840"/>
<dbReference type="SUPFAM" id="SSF51445">
    <property type="entry name" value="(Trans)glycosidases"/>
    <property type="match status" value="1"/>
</dbReference>
<evidence type="ECO:0000313" key="6">
    <source>
        <dbReference type="Proteomes" id="UP000094969"/>
    </source>
</evidence>
<dbReference type="Pfam" id="PF01183">
    <property type="entry name" value="Glyco_hydro_25"/>
    <property type="match status" value="1"/>
</dbReference>
<dbReference type="PANTHER" id="PTHR34135">
    <property type="entry name" value="LYSOZYME"/>
    <property type="match status" value="1"/>
</dbReference>
<feature type="region of interest" description="Disordered" evidence="4">
    <location>
        <begin position="270"/>
        <end position="309"/>
    </location>
</feature>
<evidence type="ECO:0000256" key="2">
    <source>
        <dbReference type="ARBA" id="ARBA00022801"/>
    </source>
</evidence>
<dbReference type="Gene3D" id="3.20.20.80">
    <property type="entry name" value="Glycosidases"/>
    <property type="match status" value="1"/>
</dbReference>
<evidence type="ECO:0000313" key="5">
    <source>
        <dbReference type="EMBL" id="AOO82894.1"/>
    </source>
</evidence>
<evidence type="ECO:0000256" key="1">
    <source>
        <dbReference type="ARBA" id="ARBA00010646"/>
    </source>
</evidence>
<organism evidence="5 6">
    <name type="scientific">Bosea vaviloviae</name>
    <dbReference type="NCBI Taxonomy" id="1526658"/>
    <lineage>
        <taxon>Bacteria</taxon>
        <taxon>Pseudomonadati</taxon>
        <taxon>Pseudomonadota</taxon>
        <taxon>Alphaproteobacteria</taxon>
        <taxon>Hyphomicrobiales</taxon>
        <taxon>Boseaceae</taxon>
        <taxon>Bosea</taxon>
    </lineage>
</organism>
<dbReference type="PANTHER" id="PTHR34135:SF2">
    <property type="entry name" value="LYSOZYME"/>
    <property type="match status" value="1"/>
</dbReference>
<proteinExistence type="inferred from homology"/>
<dbReference type="OrthoDB" id="9798192at2"/>
<dbReference type="SMART" id="SM00641">
    <property type="entry name" value="Glyco_25"/>
    <property type="match status" value="1"/>
</dbReference>
<name>A0A1D7U6D0_9HYPH</name>
<comment type="similarity">
    <text evidence="1">Belongs to the glycosyl hydrolase 25 family.</text>
</comment>
<evidence type="ECO:0000256" key="4">
    <source>
        <dbReference type="SAM" id="MobiDB-lite"/>
    </source>
</evidence>
<reference evidence="5 6" key="1">
    <citation type="journal article" date="2015" name="Antonie Van Leeuwenhoek">
        <title>Bosea vaviloviae sp. nov., a new species of slow-growing rhizobia isolated from nodules of the relict species Vavilovia formosa (Stev.) Fed.</title>
        <authorList>
            <person name="Safronova V.I."/>
            <person name="Kuznetsova I.G."/>
            <person name="Sazanova A.L."/>
            <person name="Kimeklis A.K."/>
            <person name="Belimov A.A."/>
            <person name="Andronov E.E."/>
            <person name="Pinaev A.G."/>
            <person name="Chizhevskaya E.P."/>
            <person name="Pukhaev A.R."/>
            <person name="Popov K.P."/>
            <person name="Willems A."/>
            <person name="Tikhonovich I.A."/>
        </authorList>
    </citation>
    <scope>NUCLEOTIDE SEQUENCE [LARGE SCALE GENOMIC DNA]</scope>
    <source>
        <strain evidence="5 6">Vaf18</strain>
    </source>
</reference>
<dbReference type="InterPro" id="IPR018077">
    <property type="entry name" value="Glyco_hydro_fam25_subgr"/>
</dbReference>
<keyword evidence="6" id="KW-1185">Reference proteome</keyword>
<dbReference type="KEGG" id="bvv:BHK69_22840"/>
<gene>
    <name evidence="5" type="ORF">BHK69_22840</name>
</gene>
<dbReference type="InterPro" id="IPR002053">
    <property type="entry name" value="Glyco_hydro_25"/>
</dbReference>
<protein>
    <recommendedName>
        <fullName evidence="7">Glycoside hydrolase</fullName>
    </recommendedName>
</protein>
<dbReference type="EMBL" id="CP017147">
    <property type="protein sequence ID" value="AOO82894.1"/>
    <property type="molecule type" value="Genomic_DNA"/>
</dbReference>